<keyword evidence="5" id="KW-0804">Transcription</keyword>
<evidence type="ECO:0000313" key="9">
    <source>
        <dbReference type="Proteomes" id="UP000226192"/>
    </source>
</evidence>
<evidence type="ECO:0008006" key="10">
    <source>
        <dbReference type="Google" id="ProtNLM"/>
    </source>
</evidence>
<dbReference type="InterPro" id="IPR051615">
    <property type="entry name" value="Transcr_Regulatory_Elem"/>
</dbReference>
<evidence type="ECO:0000256" key="6">
    <source>
        <dbReference type="ARBA" id="ARBA00023242"/>
    </source>
</evidence>
<keyword evidence="6" id="KW-0539">Nucleus</keyword>
<accession>A0A2C5YAA0</accession>
<dbReference type="OrthoDB" id="2162761at2759"/>
<dbReference type="PANTHER" id="PTHR31313:SF81">
    <property type="entry name" value="TY1 ENHANCER ACTIVATOR"/>
    <property type="match status" value="1"/>
</dbReference>
<protein>
    <recommendedName>
        <fullName evidence="10">Transcription factor domain-containing protein</fullName>
    </recommendedName>
</protein>
<evidence type="ECO:0000256" key="2">
    <source>
        <dbReference type="ARBA" id="ARBA00022833"/>
    </source>
</evidence>
<evidence type="ECO:0000256" key="7">
    <source>
        <dbReference type="SAM" id="MobiDB-lite"/>
    </source>
</evidence>
<evidence type="ECO:0000256" key="5">
    <source>
        <dbReference type="ARBA" id="ARBA00023163"/>
    </source>
</evidence>
<evidence type="ECO:0000313" key="8">
    <source>
        <dbReference type="EMBL" id="PHH64636.1"/>
    </source>
</evidence>
<keyword evidence="4" id="KW-0238">DNA-binding</keyword>
<evidence type="ECO:0000256" key="4">
    <source>
        <dbReference type="ARBA" id="ARBA00023125"/>
    </source>
</evidence>
<keyword evidence="9" id="KW-1185">Reference proteome</keyword>
<dbReference type="STRING" id="1399860.A0A2C5YAA0"/>
<dbReference type="AlphaFoldDB" id="A0A2C5YAA0"/>
<name>A0A2C5YAA0_9HYPO</name>
<keyword evidence="2" id="KW-0862">Zinc</keyword>
<dbReference type="GO" id="GO:0003677">
    <property type="term" value="F:DNA binding"/>
    <property type="evidence" value="ECO:0007669"/>
    <property type="project" value="UniProtKB-KW"/>
</dbReference>
<comment type="caution">
    <text evidence="8">The sequence shown here is derived from an EMBL/GenBank/DDBJ whole genome shotgun (WGS) entry which is preliminary data.</text>
</comment>
<proteinExistence type="predicted"/>
<evidence type="ECO:0000256" key="3">
    <source>
        <dbReference type="ARBA" id="ARBA00023015"/>
    </source>
</evidence>
<keyword evidence="3" id="KW-0805">Transcription regulation</keyword>
<organism evidence="8 9">
    <name type="scientific">Ophiocordyceps australis</name>
    <dbReference type="NCBI Taxonomy" id="1399860"/>
    <lineage>
        <taxon>Eukaryota</taxon>
        <taxon>Fungi</taxon>
        <taxon>Dikarya</taxon>
        <taxon>Ascomycota</taxon>
        <taxon>Pezizomycotina</taxon>
        <taxon>Sordariomycetes</taxon>
        <taxon>Hypocreomycetidae</taxon>
        <taxon>Hypocreales</taxon>
        <taxon>Ophiocordycipitaceae</taxon>
        <taxon>Ophiocordyceps</taxon>
    </lineage>
</organism>
<dbReference type="PANTHER" id="PTHR31313">
    <property type="entry name" value="TY1 ENHANCER ACTIVATOR"/>
    <property type="match status" value="1"/>
</dbReference>
<reference evidence="8 9" key="1">
    <citation type="submission" date="2017-06" db="EMBL/GenBank/DDBJ databases">
        <title>Ant-infecting Ophiocordyceps genomes reveal a high diversity of potential behavioral manipulation genes and a possible major role for enterotoxins.</title>
        <authorList>
            <person name="De Bekker C."/>
            <person name="Evans H.C."/>
            <person name="Brachmann A."/>
            <person name="Hughes D.P."/>
        </authorList>
    </citation>
    <scope>NUCLEOTIDE SEQUENCE [LARGE SCALE GENOMIC DNA]</scope>
    <source>
        <strain evidence="8 9">Map64</strain>
    </source>
</reference>
<gene>
    <name evidence="8" type="ORF">CDD81_4247</name>
</gene>
<feature type="compositionally biased region" description="Polar residues" evidence="7">
    <location>
        <begin position="137"/>
        <end position="152"/>
    </location>
</feature>
<evidence type="ECO:0000256" key="1">
    <source>
        <dbReference type="ARBA" id="ARBA00022723"/>
    </source>
</evidence>
<sequence>MFFHLQYIHLFRPFLKYRPSASPLPPHVSPRRICTAHAAAISKLMRLYKRCYNLRQICNIAVYMTHSACTIHLLNLPDKTARRDMIHGVKHLEEIAHDWLCARRTLSILSVLARKWQCSVPDEAAAVLRRTDELYGSYSTSDVPTPRSSASPQAGLDEALGKSNANSPREYSPMSHYVRGHVAAAAAASASSCFTSRSMLRPGGLDGTTEMDVYAAPTTTEPILPAWTTGDATTTTISANANPLLAPGSLAPAPPPLPLDMHVNGQSWIMQDCARWQQNFEAWDLGAGAGVEGVYCFAQELKTNEAPEEAALSGPVLNDLQWYAALE</sequence>
<dbReference type="GO" id="GO:0046872">
    <property type="term" value="F:metal ion binding"/>
    <property type="evidence" value="ECO:0007669"/>
    <property type="project" value="UniProtKB-KW"/>
</dbReference>
<keyword evidence="1" id="KW-0479">Metal-binding</keyword>
<dbReference type="EMBL" id="NJET01000028">
    <property type="protein sequence ID" value="PHH64636.1"/>
    <property type="molecule type" value="Genomic_DNA"/>
</dbReference>
<dbReference type="Proteomes" id="UP000226192">
    <property type="component" value="Unassembled WGS sequence"/>
</dbReference>
<feature type="region of interest" description="Disordered" evidence="7">
    <location>
        <begin position="137"/>
        <end position="172"/>
    </location>
</feature>
<dbReference type="CDD" id="cd12148">
    <property type="entry name" value="fungal_TF_MHR"/>
    <property type="match status" value="1"/>
</dbReference>